<comment type="caution">
    <text evidence="1">The sequence shown here is derived from an EMBL/GenBank/DDBJ whole genome shotgun (WGS) entry which is preliminary data.</text>
</comment>
<dbReference type="EMBL" id="CAWYQH010000097">
    <property type="protein sequence ID" value="CAK8684247.1"/>
    <property type="molecule type" value="Genomic_DNA"/>
</dbReference>
<evidence type="ECO:0000313" key="1">
    <source>
        <dbReference type="EMBL" id="CAK8684247.1"/>
    </source>
</evidence>
<accession>A0ABP0FXF1</accession>
<reference evidence="1 2" key="1">
    <citation type="submission" date="2024-02" db="EMBL/GenBank/DDBJ databases">
        <authorList>
            <person name="Daric V."/>
            <person name="Darras S."/>
        </authorList>
    </citation>
    <scope>NUCLEOTIDE SEQUENCE [LARGE SCALE GENOMIC DNA]</scope>
</reference>
<gene>
    <name evidence="1" type="ORF">CVLEPA_LOCUS15237</name>
</gene>
<organism evidence="1 2">
    <name type="scientific">Clavelina lepadiformis</name>
    <name type="common">Light-bulb sea squirt</name>
    <name type="synonym">Ascidia lepadiformis</name>
    <dbReference type="NCBI Taxonomy" id="159417"/>
    <lineage>
        <taxon>Eukaryota</taxon>
        <taxon>Metazoa</taxon>
        <taxon>Chordata</taxon>
        <taxon>Tunicata</taxon>
        <taxon>Ascidiacea</taxon>
        <taxon>Aplousobranchia</taxon>
        <taxon>Clavelinidae</taxon>
        <taxon>Clavelina</taxon>
    </lineage>
</organism>
<dbReference type="Proteomes" id="UP001642483">
    <property type="component" value="Unassembled WGS sequence"/>
</dbReference>
<protein>
    <submittedName>
        <fullName evidence="1">Uncharacterized protein</fullName>
    </submittedName>
</protein>
<name>A0ABP0FXF1_CLALP</name>
<keyword evidence="2" id="KW-1185">Reference proteome</keyword>
<evidence type="ECO:0000313" key="2">
    <source>
        <dbReference type="Proteomes" id="UP001642483"/>
    </source>
</evidence>
<proteinExistence type="predicted"/>
<sequence>MDGDWLKRSQCFDIEKKITKPRPTLQNSSRLSSITGLFVNLLRGGTVSAPSFLRLRLCQGWPNCGSLSL</sequence>